<dbReference type="EMBL" id="BGPR01042325">
    <property type="protein sequence ID" value="GBO18730.1"/>
    <property type="molecule type" value="Genomic_DNA"/>
</dbReference>
<name>A0A4Y2V4F3_ARAVE</name>
<dbReference type="Proteomes" id="UP000499080">
    <property type="component" value="Unassembled WGS sequence"/>
</dbReference>
<evidence type="ECO:0000256" key="1">
    <source>
        <dbReference type="SAM" id="MobiDB-lite"/>
    </source>
</evidence>
<evidence type="ECO:0000313" key="2">
    <source>
        <dbReference type="EMBL" id="GBO18730.1"/>
    </source>
</evidence>
<dbReference type="AlphaFoldDB" id="A0A4Y2V4F3"/>
<protein>
    <submittedName>
        <fullName evidence="2">Uncharacterized protein</fullName>
    </submittedName>
</protein>
<proteinExistence type="predicted"/>
<evidence type="ECO:0000313" key="3">
    <source>
        <dbReference type="Proteomes" id="UP000499080"/>
    </source>
</evidence>
<feature type="compositionally biased region" description="Polar residues" evidence="1">
    <location>
        <begin position="21"/>
        <end position="31"/>
    </location>
</feature>
<keyword evidence="3" id="KW-1185">Reference proteome</keyword>
<reference evidence="2 3" key="1">
    <citation type="journal article" date="2019" name="Sci. Rep.">
        <title>Orb-weaving spider Araneus ventricosus genome elucidates the spidroin gene catalogue.</title>
        <authorList>
            <person name="Kono N."/>
            <person name="Nakamura H."/>
            <person name="Ohtoshi R."/>
            <person name="Moran D.A.P."/>
            <person name="Shinohara A."/>
            <person name="Yoshida Y."/>
            <person name="Fujiwara M."/>
            <person name="Mori M."/>
            <person name="Tomita M."/>
            <person name="Arakawa K."/>
        </authorList>
    </citation>
    <scope>NUCLEOTIDE SEQUENCE [LARGE SCALE GENOMIC DNA]</scope>
</reference>
<feature type="compositionally biased region" description="Basic and acidic residues" evidence="1">
    <location>
        <begin position="33"/>
        <end position="50"/>
    </location>
</feature>
<organism evidence="2 3">
    <name type="scientific">Araneus ventricosus</name>
    <name type="common">Orbweaver spider</name>
    <name type="synonym">Epeira ventricosa</name>
    <dbReference type="NCBI Taxonomy" id="182803"/>
    <lineage>
        <taxon>Eukaryota</taxon>
        <taxon>Metazoa</taxon>
        <taxon>Ecdysozoa</taxon>
        <taxon>Arthropoda</taxon>
        <taxon>Chelicerata</taxon>
        <taxon>Arachnida</taxon>
        <taxon>Araneae</taxon>
        <taxon>Araneomorphae</taxon>
        <taxon>Entelegynae</taxon>
        <taxon>Araneoidea</taxon>
        <taxon>Araneidae</taxon>
        <taxon>Araneus</taxon>
    </lineage>
</organism>
<feature type="region of interest" description="Disordered" evidence="1">
    <location>
        <begin position="1"/>
        <end position="101"/>
    </location>
</feature>
<comment type="caution">
    <text evidence="2">The sequence shown here is derived from an EMBL/GenBank/DDBJ whole genome shotgun (WGS) entry which is preliminary data.</text>
</comment>
<sequence length="130" mass="14522">MEHLLMTGSDESFTLERIRISGSSKGTTGLESYQKERQDSSPTKRNDRTRVRPKGTNPLKGTNPFLVKDSDSPFGLPIRIQTPRSDSDSDSPYGSGLPVPIRTPLSRVNDRFFGWEGEGDREKIFSASFL</sequence>
<gene>
    <name evidence="2" type="ORF">AVEN_224150_1</name>
</gene>
<accession>A0A4Y2V4F3</accession>